<reference evidence="1 2" key="1">
    <citation type="submission" date="2017-02" db="EMBL/GenBank/DDBJ databases">
        <authorList>
            <consortium name="Pathogen Informatics"/>
        </authorList>
    </citation>
    <scope>NUCLEOTIDE SEQUENCE [LARGE SCALE GENOMIC DNA]</scope>
    <source>
        <strain evidence="1 2">VRECD0157</strain>
    </source>
</reference>
<dbReference type="RefSeq" id="WP_077716234.1">
    <property type="nucleotide sequence ID" value="NZ_BITL01000037.1"/>
</dbReference>
<protein>
    <submittedName>
        <fullName evidence="1">Uncharacterized protein</fullName>
    </submittedName>
</protein>
<proteinExistence type="predicted"/>
<evidence type="ECO:0000313" key="2">
    <source>
        <dbReference type="Proteomes" id="UP000189137"/>
    </source>
</evidence>
<accession>A0A9X8RJ13</accession>
<organism evidence="1 2">
    <name type="scientific">Clostridioides difficile</name>
    <name type="common">Peptoclostridium difficile</name>
    <dbReference type="NCBI Taxonomy" id="1496"/>
    <lineage>
        <taxon>Bacteria</taxon>
        <taxon>Bacillati</taxon>
        <taxon>Bacillota</taxon>
        <taxon>Clostridia</taxon>
        <taxon>Peptostreptococcales</taxon>
        <taxon>Peptostreptococcaceae</taxon>
        <taxon>Clostridioides</taxon>
    </lineage>
</organism>
<dbReference type="AlphaFoldDB" id="A0A9X8RJ13"/>
<dbReference type="Proteomes" id="UP000189137">
    <property type="component" value="Unassembled WGS sequence"/>
</dbReference>
<name>A0A9X8RJ13_CLODI</name>
<dbReference type="EMBL" id="FUPS01000006">
    <property type="protein sequence ID" value="SJS40096.1"/>
    <property type="molecule type" value="Genomic_DNA"/>
</dbReference>
<sequence>MEKSFVFNSVNGDRRYKAEDFREYFASFIGNGVFPNPSSNLQVVDNNNMTITVKKGKGWINGAIYINTDDLVINIDPADGILNRIDRVVLRFDTLNRNIKLAVKKSAFNSSPAATELQRDADAYELGLADIYIRAGAISITQSSITDLRLDKNLCGIVKGTIEEIDTTTLLAQLSTWKDEEISNFNDWRENQENKQEDWYNTTTTNFVSEFNIWFESIKDILDEDAAGNLLNEINKVKEELAKIETTAEKTSYNNTTSNLTATNVQGAIDEVVRKIEKFNEVNISIQNDMLPI</sequence>
<gene>
    <name evidence="1" type="ORF">SAMEA3375112_01991</name>
</gene>
<evidence type="ECO:0000313" key="1">
    <source>
        <dbReference type="EMBL" id="SJS40096.1"/>
    </source>
</evidence>
<comment type="caution">
    <text evidence="1">The sequence shown here is derived from an EMBL/GenBank/DDBJ whole genome shotgun (WGS) entry which is preliminary data.</text>
</comment>